<dbReference type="GO" id="GO:0008206">
    <property type="term" value="P:bile acid metabolic process"/>
    <property type="evidence" value="ECO:0007669"/>
    <property type="project" value="UniProtKB-ARBA"/>
</dbReference>
<dbReference type="PRINTS" id="PR00081">
    <property type="entry name" value="GDHRDH"/>
</dbReference>
<dbReference type="InterPro" id="IPR020904">
    <property type="entry name" value="Sc_DH/Rdtase_CS"/>
</dbReference>
<sequence length="247" mass="26740">MTKWEKKVVLVTGAANGIGKAVAAAYAAANAHVFIVDIDKEHGESLAAELAEKRLSATFLYGDVAKETDVHTIFETMKQTHDTVDIIINNAGISAFTPLEKLSFAEWEKVIHTNVTSVFLFAKFGVPRMPEGAAIVNIASTRALMSEPNSEAYAASKGGIVALTHALAATLAKNRIRVNAISPGWIEAGNDQELREVDHLQHLSGRVGKPEDIVRACFYLTDPENTFVTGENLVIDGGMTKKMIYLD</sequence>
<dbReference type="SUPFAM" id="SSF51735">
    <property type="entry name" value="NAD(P)-binding Rossmann-fold domains"/>
    <property type="match status" value="1"/>
</dbReference>
<dbReference type="Proteomes" id="UP000198935">
    <property type="component" value="Unassembled WGS sequence"/>
</dbReference>
<dbReference type="OrthoDB" id="9803333at2"/>
<dbReference type="EMBL" id="FNPI01000002">
    <property type="protein sequence ID" value="SDY59026.1"/>
    <property type="molecule type" value="Genomic_DNA"/>
</dbReference>
<dbReference type="STRING" id="1503961.SAMN05421736_102348"/>
<keyword evidence="4" id="KW-1185">Reference proteome</keyword>
<gene>
    <name evidence="3" type="ORF">SAMN05421736_102348</name>
</gene>
<keyword evidence="2" id="KW-0560">Oxidoreductase</keyword>
<evidence type="ECO:0000313" key="4">
    <source>
        <dbReference type="Proteomes" id="UP000198935"/>
    </source>
</evidence>
<protein>
    <recommendedName>
        <fullName evidence="5">NAD(P)-dependent dehydrogenase (Short-subunit alcohol dehydrogenase family)</fullName>
    </recommendedName>
</protein>
<dbReference type="InterPro" id="IPR036291">
    <property type="entry name" value="NAD(P)-bd_dom_sf"/>
</dbReference>
<dbReference type="Gene3D" id="3.40.50.720">
    <property type="entry name" value="NAD(P)-binding Rossmann-like Domain"/>
    <property type="match status" value="1"/>
</dbReference>
<dbReference type="PRINTS" id="PR00080">
    <property type="entry name" value="SDRFAMILY"/>
</dbReference>
<dbReference type="Pfam" id="PF13561">
    <property type="entry name" value="adh_short_C2"/>
    <property type="match status" value="1"/>
</dbReference>
<dbReference type="AlphaFoldDB" id="A0A1H3L454"/>
<dbReference type="InterPro" id="IPR002347">
    <property type="entry name" value="SDR_fam"/>
</dbReference>
<dbReference type="GO" id="GO:0016616">
    <property type="term" value="F:oxidoreductase activity, acting on the CH-OH group of donors, NAD or NADP as acceptor"/>
    <property type="evidence" value="ECO:0007669"/>
    <property type="project" value="TreeGrafter"/>
</dbReference>
<evidence type="ECO:0000256" key="1">
    <source>
        <dbReference type="ARBA" id="ARBA00006484"/>
    </source>
</evidence>
<dbReference type="FunFam" id="3.40.50.720:FF:000084">
    <property type="entry name" value="Short-chain dehydrogenase reductase"/>
    <property type="match status" value="1"/>
</dbReference>
<evidence type="ECO:0000313" key="3">
    <source>
        <dbReference type="EMBL" id="SDY59026.1"/>
    </source>
</evidence>
<evidence type="ECO:0008006" key="5">
    <source>
        <dbReference type="Google" id="ProtNLM"/>
    </source>
</evidence>
<comment type="similarity">
    <text evidence="1">Belongs to the short-chain dehydrogenases/reductases (SDR) family.</text>
</comment>
<dbReference type="PANTHER" id="PTHR42760">
    <property type="entry name" value="SHORT-CHAIN DEHYDROGENASES/REDUCTASES FAMILY MEMBER"/>
    <property type="match status" value="1"/>
</dbReference>
<dbReference type="PANTHER" id="PTHR42760:SF133">
    <property type="entry name" value="3-OXOACYL-[ACYL-CARRIER-PROTEIN] REDUCTASE"/>
    <property type="match status" value="1"/>
</dbReference>
<accession>A0A1H3L454</accession>
<reference evidence="4" key="1">
    <citation type="submission" date="2016-10" db="EMBL/GenBank/DDBJ databases">
        <authorList>
            <person name="Varghese N."/>
            <person name="Submissions S."/>
        </authorList>
    </citation>
    <scope>NUCLEOTIDE SEQUENCE [LARGE SCALE GENOMIC DNA]</scope>
    <source>
        <strain evidence="4">SP</strain>
    </source>
</reference>
<evidence type="ECO:0000256" key="2">
    <source>
        <dbReference type="ARBA" id="ARBA00023002"/>
    </source>
</evidence>
<dbReference type="PROSITE" id="PS00061">
    <property type="entry name" value="ADH_SHORT"/>
    <property type="match status" value="1"/>
</dbReference>
<name>A0A1H3L454_9BACI</name>
<organism evidence="3 4">
    <name type="scientific">Evansella caseinilytica</name>
    <dbReference type="NCBI Taxonomy" id="1503961"/>
    <lineage>
        <taxon>Bacteria</taxon>
        <taxon>Bacillati</taxon>
        <taxon>Bacillota</taxon>
        <taxon>Bacilli</taxon>
        <taxon>Bacillales</taxon>
        <taxon>Bacillaceae</taxon>
        <taxon>Evansella</taxon>
    </lineage>
</organism>
<proteinExistence type="inferred from homology"/>